<protein>
    <recommendedName>
        <fullName evidence="1">Phage tail fibre protein N-terminal domain-containing protein</fullName>
    </recommendedName>
</protein>
<dbReference type="InterPro" id="IPR014867">
    <property type="entry name" value="Spore_coat_CotH_CotH2/3/7"/>
</dbReference>
<accession>F7QV43</accession>
<dbReference type="AlphaFoldDB" id="F7QV43"/>
<name>F7QV43_9LACO</name>
<proteinExistence type="predicted"/>
<feature type="domain" description="Phage tail fibre protein N-terminal" evidence="1">
    <location>
        <begin position="1"/>
        <end position="154"/>
    </location>
</feature>
<sequence length="693" mass="78498">MANKFTTKVTNEGLNLLQLASQQDKKVEFINVIASSTAYSENQLISETYDDINSRASKNQTGTINNLTIDKNITKMELVFDGHDIKSDYTLNSIFLIAKLKDSQDLKLFAIIKANQPQYMNSYDSSGSTNLQINLGVKFSNNDKVTLQIDTAAIATLGDLSNLRNETQAKIDNKLSQIKLYTEAFENGDAIKQAYPDGKTGIFIAIDTGHQWYWLNGAWKDAGPYQDNTSIKDFVDNYLSDIAHKDSDGKFKLNLDNTLTSETMPTSAKRVGELFKFDFRNYSRTYSWYDFKGNVPIIELQGTLPTDASQKKSLSYKYENLEGTATLKWQGQSSLAFPKKNFTIKFDKKFTAKDGWLADNTYVLKGNFNDFSQARNVVSAEIWAKIVKSRNWNYVPLADNDGSLIVDNTTNGFNVYEDIMPGLHGTGAVDGFPVMLVVNGDYCGLYSFVLKKKAETFGFGNSNLEYALSCERTPDNQNRNSVAFKGLADLNGKDFDFEYTKSDEDKANARMSFNNMISKVIEATGKNYESVIENYLDIDSVIDYMIFTSLISAADGITKNYLMLSYDGVKWYFSAYDLDSTFGNWQDGWLSQQPSGIPTLADWNRSNRAMHLVYAYGKDRLKARYKELRDGILSVENVRKMFIDYVSNISHALKDEELKLWPQTPSSEVHNINQIVEHYRLRAEFIDKEIESL</sequence>
<dbReference type="PATRIC" id="fig|1041521.3.peg.1373"/>
<dbReference type="EMBL" id="AFOI01000004">
    <property type="protein sequence ID" value="EGM50820.1"/>
    <property type="molecule type" value="Genomic_DNA"/>
</dbReference>
<dbReference type="RefSeq" id="WP_003708079.1">
    <property type="nucleotide sequence ID" value="NZ_AFOI01000004.1"/>
</dbReference>
<dbReference type="Pfam" id="PF12571">
    <property type="entry name" value="Phage_tail_fib"/>
    <property type="match status" value="1"/>
</dbReference>
<organism evidence="2 3">
    <name type="scientific">Ligilactobacillus salivarius GJ-24</name>
    <dbReference type="NCBI Taxonomy" id="1041521"/>
    <lineage>
        <taxon>Bacteria</taxon>
        <taxon>Bacillati</taxon>
        <taxon>Bacillota</taxon>
        <taxon>Bacilli</taxon>
        <taxon>Lactobacillales</taxon>
        <taxon>Lactobacillaceae</taxon>
        <taxon>Ligilactobacillus</taxon>
    </lineage>
</organism>
<reference evidence="2 3" key="1">
    <citation type="journal article" date="2011" name="J. Bacteriol.">
        <title>Genome Sequence of Lactobacillus salivarius GJ-24, a Probiotic Strain Isolated from Healthy Adult Intestine.</title>
        <authorList>
            <person name="Cho Y.J."/>
            <person name="Choi J.K."/>
            <person name="Kim J.H."/>
            <person name="Lim Y.S."/>
            <person name="Ham J.S."/>
            <person name="Kang D.K."/>
            <person name="Chun J."/>
            <person name="Paik H.D."/>
            <person name="Kim G.B."/>
        </authorList>
    </citation>
    <scope>NUCLEOTIDE SEQUENCE [LARGE SCALE GENOMIC DNA]</scope>
    <source>
        <strain evidence="2 3">GJ-24</strain>
    </source>
</reference>
<evidence type="ECO:0000259" key="1">
    <source>
        <dbReference type="Pfam" id="PF12571"/>
    </source>
</evidence>
<comment type="caution">
    <text evidence="2">The sequence shown here is derived from an EMBL/GenBank/DDBJ whole genome shotgun (WGS) entry which is preliminary data.</text>
</comment>
<dbReference type="Pfam" id="PF08757">
    <property type="entry name" value="CotH"/>
    <property type="match status" value="1"/>
</dbReference>
<evidence type="ECO:0000313" key="3">
    <source>
        <dbReference type="Proteomes" id="UP000003074"/>
    </source>
</evidence>
<evidence type="ECO:0000313" key="2">
    <source>
        <dbReference type="EMBL" id="EGM50820.1"/>
    </source>
</evidence>
<dbReference type="Proteomes" id="UP000003074">
    <property type="component" value="Unassembled WGS sequence"/>
</dbReference>
<gene>
    <name evidence="2" type="ORF">LSGJ_01368</name>
</gene>
<dbReference type="InterPro" id="IPR022225">
    <property type="entry name" value="Phage_tail_fibre_N"/>
</dbReference>